<gene>
    <name evidence="1" type="ORF">AWH49_05280</name>
</gene>
<dbReference type="InterPro" id="IPR005585">
    <property type="entry name" value="DUF327"/>
</dbReference>
<evidence type="ECO:0008006" key="3">
    <source>
        <dbReference type="Google" id="ProtNLM"/>
    </source>
</evidence>
<dbReference type="Pfam" id="PF03885">
    <property type="entry name" value="DUF327"/>
    <property type="match status" value="1"/>
</dbReference>
<dbReference type="Proteomes" id="UP000076935">
    <property type="component" value="Unassembled WGS sequence"/>
</dbReference>
<dbReference type="EMBL" id="LQWY01000067">
    <property type="protein sequence ID" value="OAH59074.1"/>
    <property type="molecule type" value="Genomic_DNA"/>
</dbReference>
<sequence>MEVNRVSKIALNRTERKEETAKASVSFTDVISNKRQNVALEKMTGMMKEIETQGEKLAEHRTIDDLRKYKKMVKEFMEEAVNSGLQLEEQRGFNRRGRTKVYKIVKEVDSRLTQLANEVINKEKSHLDILNKVGEIQGLLINIYT</sequence>
<accession>A0A177L122</accession>
<evidence type="ECO:0000313" key="2">
    <source>
        <dbReference type="Proteomes" id="UP000076935"/>
    </source>
</evidence>
<proteinExistence type="predicted"/>
<dbReference type="STRING" id="29332.AWH48_08400"/>
<keyword evidence="2" id="KW-1185">Reference proteome</keyword>
<dbReference type="AlphaFoldDB" id="A0A177L122"/>
<dbReference type="RefSeq" id="WP_063966780.1">
    <property type="nucleotide sequence ID" value="NZ_JBCNAN010000007.1"/>
</dbReference>
<reference evidence="1 2" key="1">
    <citation type="submission" date="2016-01" db="EMBL/GenBank/DDBJ databases">
        <title>Investigation of taxonomic status of Bacillus aminovorans.</title>
        <authorList>
            <person name="Verma A."/>
            <person name="Pal Y."/>
            <person name="Krishnamurthi S."/>
        </authorList>
    </citation>
    <scope>NUCLEOTIDE SEQUENCE [LARGE SCALE GENOMIC DNA]</scope>
    <source>
        <strain evidence="1 2">DSM 1314</strain>
    </source>
</reference>
<protein>
    <recommendedName>
        <fullName evidence="3">UDP-N-acetylenolpyruvoylglucosamine reductase</fullName>
    </recommendedName>
</protein>
<name>A0A177L122_9BACI</name>
<comment type="caution">
    <text evidence="1">The sequence shown here is derived from an EMBL/GenBank/DDBJ whole genome shotgun (WGS) entry which is preliminary data.</text>
</comment>
<dbReference type="InterPro" id="IPR024042">
    <property type="entry name" value="TM1646-like_dom_sf"/>
</dbReference>
<dbReference type="Gene3D" id="1.20.120.490">
    <property type="entry name" value="Hypothetical protein TM1646-like domain"/>
    <property type="match status" value="1"/>
</dbReference>
<dbReference type="SUPFAM" id="SSF158397">
    <property type="entry name" value="TM1646-like"/>
    <property type="match status" value="1"/>
</dbReference>
<evidence type="ECO:0000313" key="1">
    <source>
        <dbReference type="EMBL" id="OAH59074.1"/>
    </source>
</evidence>
<organism evidence="1 2">
    <name type="scientific">Domibacillus aminovorans</name>
    <dbReference type="NCBI Taxonomy" id="29332"/>
    <lineage>
        <taxon>Bacteria</taxon>
        <taxon>Bacillati</taxon>
        <taxon>Bacillota</taxon>
        <taxon>Bacilli</taxon>
        <taxon>Bacillales</taxon>
        <taxon>Bacillaceae</taxon>
        <taxon>Domibacillus</taxon>
    </lineage>
</organism>